<dbReference type="Proteomes" id="UP000007382">
    <property type="component" value="Chromosome"/>
</dbReference>
<keyword evidence="4" id="KW-1185">Reference proteome</keyword>
<dbReference type="KEGG" id="lfc:LFE_2254"/>
<dbReference type="EMBL" id="AP012342">
    <property type="protein sequence ID" value="BAM07926.1"/>
    <property type="molecule type" value="Genomic_DNA"/>
</dbReference>
<dbReference type="AlphaFoldDB" id="I0IRM7"/>
<feature type="domain" description="Glycoside hydrolase 123 catalytic" evidence="2">
    <location>
        <begin position="393"/>
        <end position="601"/>
    </location>
</feature>
<dbReference type="RefSeq" id="WP_014450409.1">
    <property type="nucleotide sequence ID" value="NC_017094.1"/>
</dbReference>
<name>I0IRM7_LEPFC</name>
<dbReference type="HOGENOM" id="CLU_408149_0_0_0"/>
<feature type="transmembrane region" description="Helical" evidence="1">
    <location>
        <begin position="12"/>
        <end position="31"/>
    </location>
</feature>
<dbReference type="PATRIC" id="fig|1162668.3.peg.2673"/>
<keyword evidence="1" id="KW-0812">Transmembrane</keyword>
<organism evidence="3 4">
    <name type="scientific">Leptospirillum ferrooxidans (strain C2-3)</name>
    <dbReference type="NCBI Taxonomy" id="1162668"/>
    <lineage>
        <taxon>Bacteria</taxon>
        <taxon>Pseudomonadati</taxon>
        <taxon>Nitrospirota</taxon>
        <taxon>Nitrospiria</taxon>
        <taxon>Nitrospirales</taxon>
        <taxon>Nitrospiraceae</taxon>
        <taxon>Leptospirillum</taxon>
    </lineage>
</organism>
<reference evidence="4" key="2">
    <citation type="submission" date="2012-03" db="EMBL/GenBank/DDBJ databases">
        <title>The complete genome sequence of the pioneer microbe on fresh volcanic deposit, Leptospirillum ferrooxidans strain C2-3.</title>
        <authorList>
            <person name="Fujimura R."/>
            <person name="Sato Y."/>
            <person name="Nishizawa T."/>
            <person name="Nanba K."/>
            <person name="Oshima K."/>
            <person name="Hattori M."/>
            <person name="Kamijo T."/>
            <person name="Ohta H."/>
        </authorList>
    </citation>
    <scope>NUCLEOTIDE SEQUENCE [LARGE SCALE GENOMIC DNA]</scope>
    <source>
        <strain evidence="4">C2-3</strain>
    </source>
</reference>
<protein>
    <recommendedName>
        <fullName evidence="2">Glycoside hydrolase 123 catalytic domain-containing protein</fullName>
    </recommendedName>
</protein>
<keyword evidence="1" id="KW-0472">Membrane</keyword>
<evidence type="ECO:0000256" key="1">
    <source>
        <dbReference type="SAM" id="Phobius"/>
    </source>
</evidence>
<dbReference type="STRING" id="1162668.LFE_2254"/>
<evidence type="ECO:0000259" key="2">
    <source>
        <dbReference type="Pfam" id="PF13320"/>
    </source>
</evidence>
<dbReference type="OrthoDB" id="9803815at2"/>
<keyword evidence="1" id="KW-1133">Transmembrane helix</keyword>
<sequence>MANNRTGRRIFLVFLAMFILLIVSGTSILFLSTGVMEWAKQSAKLFVRTVHPLGKIRSVTQTVKSTIKKVDAYSLSALSPPKFPGSMVEKNDGVISWIDPTSARIPPSEHPGHFSSATKDNTKPYIISGLRGETASFQLVLRSDDPVKDLDVEIHPDQSDPNVSCLSIHRFLEWYEPIGKNQEPDPLIPFHDPYQSGRVVVGKVSLKSSSDQPVWIDIHFSRLCPAHNFRATLLVKKDGRTIRSTTLAISVLNATLPRQVGLDRWMQFYAGRFWHGESPPNDEAYRMLFYRYVKLGHDYGFATNDVDNIGPGVHFDWNTGKALSTDWSHYDYMLGPILSGQVTGSTPNAWALPIRTGMLGVGMWGGFTIHEGTSSPIEKWKGIPDTAAQELARVITEHWKEKGWPLKNAFAYAFDEPEHQLFYYQDIYKLVADTADSLHKGSHNQIRFMLTDAPYAWDRKQPGHHKSLMKGKVDIWSPNSETFMPDRMAKVQTIGERTWFYQSGPPFIGASDLYSTGVGFRMWFWAAWKYRTNGVFYWADDFWPDNTMAVNPYTNPGTGDGIIFYPGHQLHLIGFPDIDGPVPSIRMAQWRRGYDDYKYFFMLAKKGRREEVDKTVNHLVHKALDDGDYFPYWYNPLWHKPGAWSHNPKDWHDTRIKMAKEIESLYGQSLPKN</sequence>
<dbReference type="eggNOG" id="COG1572">
    <property type="taxonomic scope" value="Bacteria"/>
</dbReference>
<reference evidence="3 4" key="1">
    <citation type="journal article" date="2012" name="J. Bacteriol.">
        <title>Complete Genome Sequence of Leptospirillum ferrooxidans Strain C2-3, Isolated from a Fresh Volcanic Ash Deposit on the Island of Miyake, Japan.</title>
        <authorList>
            <person name="Fujimura R."/>
            <person name="Sato Y."/>
            <person name="Nishizawa T."/>
            <person name="Oshima K."/>
            <person name="Kim S.-W."/>
            <person name="Hattori M."/>
            <person name="Kamijo T."/>
            <person name="Ohta H."/>
        </authorList>
    </citation>
    <scope>NUCLEOTIDE SEQUENCE [LARGE SCALE GENOMIC DNA]</scope>
    <source>
        <strain evidence="3 4">C2-3</strain>
    </source>
</reference>
<dbReference type="Pfam" id="PF13320">
    <property type="entry name" value="GH123_cat"/>
    <property type="match status" value="1"/>
</dbReference>
<proteinExistence type="predicted"/>
<evidence type="ECO:0000313" key="3">
    <source>
        <dbReference type="EMBL" id="BAM07926.1"/>
    </source>
</evidence>
<dbReference type="InterPro" id="IPR025150">
    <property type="entry name" value="GH123_cat"/>
</dbReference>
<evidence type="ECO:0000313" key="4">
    <source>
        <dbReference type="Proteomes" id="UP000007382"/>
    </source>
</evidence>
<gene>
    <name evidence="3" type="ordered locus">LFE_2254</name>
</gene>
<accession>I0IRM7</accession>